<feature type="domain" description="H15" evidence="2">
    <location>
        <begin position="10"/>
        <end position="90"/>
    </location>
</feature>
<keyword evidence="4" id="KW-1185">Reference proteome</keyword>
<reference evidence="3 4" key="1">
    <citation type="journal article" date="2022" name="Nat. Ecol. Evol.">
        <title>A masculinizing supergene underlies an exaggerated male reproductive morph in a spider.</title>
        <authorList>
            <person name="Hendrickx F."/>
            <person name="De Corte Z."/>
            <person name="Sonet G."/>
            <person name="Van Belleghem S.M."/>
            <person name="Kostlbacher S."/>
            <person name="Vangestel C."/>
        </authorList>
    </citation>
    <scope>NUCLEOTIDE SEQUENCE [LARGE SCALE GENOMIC DNA]</scope>
    <source>
        <strain evidence="3">W744_W776</strain>
    </source>
</reference>
<evidence type="ECO:0000259" key="2">
    <source>
        <dbReference type="PROSITE" id="PS51504"/>
    </source>
</evidence>
<gene>
    <name evidence="3" type="ORF">JTE90_005355</name>
</gene>
<dbReference type="SUPFAM" id="SSF46785">
    <property type="entry name" value="Winged helix' DNA-binding domain"/>
    <property type="match status" value="1"/>
</dbReference>
<dbReference type="SMART" id="SM00526">
    <property type="entry name" value="H15"/>
    <property type="match status" value="1"/>
</dbReference>
<feature type="compositionally biased region" description="Basic residues" evidence="1">
    <location>
        <begin position="187"/>
        <end position="205"/>
    </location>
</feature>
<dbReference type="InterPro" id="IPR036390">
    <property type="entry name" value="WH_DNA-bd_sf"/>
</dbReference>
<protein>
    <recommendedName>
        <fullName evidence="2">H15 domain-containing protein</fullName>
    </recommendedName>
</protein>
<dbReference type="GO" id="GO:0006334">
    <property type="term" value="P:nucleosome assembly"/>
    <property type="evidence" value="ECO:0007669"/>
    <property type="project" value="InterPro"/>
</dbReference>
<feature type="region of interest" description="Disordered" evidence="1">
    <location>
        <begin position="523"/>
        <end position="545"/>
    </location>
</feature>
<feature type="compositionally biased region" description="Basic residues" evidence="1">
    <location>
        <begin position="328"/>
        <end position="337"/>
    </location>
</feature>
<dbReference type="InterPro" id="IPR036388">
    <property type="entry name" value="WH-like_DNA-bd_sf"/>
</dbReference>
<feature type="compositionally biased region" description="Polar residues" evidence="1">
    <location>
        <begin position="370"/>
        <end position="379"/>
    </location>
</feature>
<evidence type="ECO:0000313" key="3">
    <source>
        <dbReference type="EMBL" id="KAG8184337.1"/>
    </source>
</evidence>
<comment type="caution">
    <text evidence="3">The sequence shown here is derived from an EMBL/GenBank/DDBJ whole genome shotgun (WGS) entry which is preliminary data.</text>
</comment>
<sequence>MTVKHDEVFPKMTTMEWVLKAIETVGVPRKGASYIAILKWIVNNKENVVINRLKANLRKAIEKALENGLIKRPAISKDVTGLRGYFIKNKDAISGQKMANTKPVRKLVETTNVAKVEKTKTITTKTKASAQLKSKAAESTKPIKLLTKSTKPNRDVGAAGISSKPKTKLKSKAEKPIIDAVEGKSKNQIKAKTTKPTSSKHKILHKAVTQNPEAEAGPSNKHKAQPKSKIDKPTLEAIAEPSTKPKSRTRTTKPNLDAETKTSNKPKTQPKLKATKPNDVANAEPSVIPKTRAKTRTAKPIIDAESGPKTQPTAISAEPNPDVEVRSKTRPKPRAAKPSHDDKVKPKVHPKSIAFEINLDTETEYETSPKVITTESNPGAKSGPETHPRAIGNEPDPGAEYSSLLKTTPPKTKAAVKPRPGKHPVPVLKDILPHQKAASKTLKVSQKMNPKKLYKPSEELPLNISREEFSDKESNVKPQRSNVSVDKRNSYVSDSEVICNPKVAKATKMTKNLEVKKLNKKETIEAGSSELRLNRRRGKNNSADV</sequence>
<dbReference type="InterPro" id="IPR005818">
    <property type="entry name" value="Histone_H1/H5_H15"/>
</dbReference>
<proteinExistence type="predicted"/>
<dbReference type="Proteomes" id="UP000827092">
    <property type="component" value="Unassembled WGS sequence"/>
</dbReference>
<dbReference type="Gene3D" id="1.10.10.10">
    <property type="entry name" value="Winged helix-like DNA-binding domain superfamily/Winged helix DNA-binding domain"/>
    <property type="match status" value="1"/>
</dbReference>
<dbReference type="GO" id="GO:0003677">
    <property type="term" value="F:DNA binding"/>
    <property type="evidence" value="ECO:0007669"/>
    <property type="project" value="InterPro"/>
</dbReference>
<dbReference type="GO" id="GO:0000786">
    <property type="term" value="C:nucleosome"/>
    <property type="evidence" value="ECO:0007669"/>
    <property type="project" value="InterPro"/>
</dbReference>
<name>A0AAV6UJQ1_9ARAC</name>
<organism evidence="3 4">
    <name type="scientific">Oedothorax gibbosus</name>
    <dbReference type="NCBI Taxonomy" id="931172"/>
    <lineage>
        <taxon>Eukaryota</taxon>
        <taxon>Metazoa</taxon>
        <taxon>Ecdysozoa</taxon>
        <taxon>Arthropoda</taxon>
        <taxon>Chelicerata</taxon>
        <taxon>Arachnida</taxon>
        <taxon>Araneae</taxon>
        <taxon>Araneomorphae</taxon>
        <taxon>Entelegynae</taxon>
        <taxon>Araneoidea</taxon>
        <taxon>Linyphiidae</taxon>
        <taxon>Erigoninae</taxon>
        <taxon>Oedothorax</taxon>
    </lineage>
</organism>
<accession>A0AAV6UJQ1</accession>
<dbReference type="Pfam" id="PF00538">
    <property type="entry name" value="Linker_histone"/>
    <property type="match status" value="1"/>
</dbReference>
<dbReference type="EMBL" id="JAFNEN010000376">
    <property type="protein sequence ID" value="KAG8184337.1"/>
    <property type="molecule type" value="Genomic_DNA"/>
</dbReference>
<evidence type="ECO:0000313" key="4">
    <source>
        <dbReference type="Proteomes" id="UP000827092"/>
    </source>
</evidence>
<evidence type="ECO:0000256" key="1">
    <source>
        <dbReference type="SAM" id="MobiDB-lite"/>
    </source>
</evidence>
<feature type="region of interest" description="Disordered" evidence="1">
    <location>
        <begin position="148"/>
        <end position="434"/>
    </location>
</feature>
<feature type="region of interest" description="Disordered" evidence="1">
    <location>
        <begin position="469"/>
        <end position="488"/>
    </location>
</feature>
<dbReference type="PROSITE" id="PS51504">
    <property type="entry name" value="H15"/>
    <property type="match status" value="1"/>
</dbReference>
<dbReference type="AlphaFoldDB" id="A0AAV6UJQ1"/>
<feature type="compositionally biased region" description="Basic and acidic residues" evidence="1">
    <location>
        <begin position="171"/>
        <end position="185"/>
    </location>
</feature>